<evidence type="ECO:0000313" key="5">
    <source>
        <dbReference type="RefSeq" id="XP_035686637.1"/>
    </source>
</evidence>
<feature type="domain" description="Beta-lactamase-related" evidence="3">
    <location>
        <begin position="35"/>
        <end position="367"/>
    </location>
</feature>
<dbReference type="Gene3D" id="3.40.710.10">
    <property type="entry name" value="DD-peptidase/beta-lactamase superfamily"/>
    <property type="match status" value="1"/>
</dbReference>
<sequence length="562" mass="62288">MANFQLVFFFSSTLLVALSPTVITAALEQDLADLDSFIQSLMECESKPIVGLTISLVKNGDVVFCKGYGKRDLNQGLPLDNRTIFGLGSISKSFTATLLASVLAERDGVTLDTPLVDILGHDFRFQDEFLTKKTTLRDVLAHRTGLQRFPTKLLQFGMDIDRAELTRRVRHFSQVHPFRSVFYYNNLLYTLAGHVAERLAGKPLNSCYGKRSSSLWGRRPFNVGPSYLTYSRDGHALLVDREETFRIQKLHAPSGGMASNAADMARYMQLHLSGGKGPDGRTLVPDELFRESHTVQFFRPYQPDKELYRPQYPVGVRNNGEGFGLIVGDYRGYRRLFRSGIYTGFSSLMSLFPDASGGVFTSLNGPAFPSHVYIDVHSILHYRVADMLLGLEPWLNTTTACSFPQPWATYDVNMTMPPAPSRDFPRDKRDYEGTFGNPLFGNLTIRLNSTDGTLRFKVGLVGHGILLPISPGNRVLINGPPSQSAPVVANFEETQGGAINRLVIPVASPEPPVVFVRGLKLTDVDELPTEEGCAVSGAEATVYKMWSYCVQLGVAILVFTFI</sequence>
<evidence type="ECO:0000313" key="4">
    <source>
        <dbReference type="Proteomes" id="UP000001554"/>
    </source>
</evidence>
<accession>A0A9J7LPT3</accession>
<gene>
    <name evidence="5" type="primary">LOC118422896</name>
</gene>
<organism evidence="4 5">
    <name type="scientific">Branchiostoma floridae</name>
    <name type="common">Florida lancelet</name>
    <name type="synonym">Amphioxus</name>
    <dbReference type="NCBI Taxonomy" id="7739"/>
    <lineage>
        <taxon>Eukaryota</taxon>
        <taxon>Metazoa</taxon>
        <taxon>Chordata</taxon>
        <taxon>Cephalochordata</taxon>
        <taxon>Leptocardii</taxon>
        <taxon>Amphioxiformes</taxon>
        <taxon>Branchiostomatidae</taxon>
        <taxon>Branchiostoma</taxon>
    </lineage>
</organism>
<proteinExistence type="inferred from homology"/>
<dbReference type="InterPro" id="IPR012338">
    <property type="entry name" value="Beta-lactam/transpept-like"/>
</dbReference>
<dbReference type="AlphaFoldDB" id="A0A9J7LPT3"/>
<dbReference type="InterPro" id="IPR001466">
    <property type="entry name" value="Beta-lactam-related"/>
</dbReference>
<dbReference type="KEGG" id="bfo:118422896"/>
<dbReference type="OMA" id="DWVWFAN"/>
<feature type="signal peptide" evidence="2">
    <location>
        <begin position="1"/>
        <end position="25"/>
    </location>
</feature>
<evidence type="ECO:0000256" key="2">
    <source>
        <dbReference type="SAM" id="SignalP"/>
    </source>
</evidence>
<dbReference type="RefSeq" id="XP_035686637.1">
    <property type="nucleotide sequence ID" value="XM_035830744.1"/>
</dbReference>
<protein>
    <submittedName>
        <fullName evidence="5">Protein flp-like</fullName>
    </submittedName>
</protein>
<keyword evidence="4" id="KW-1185">Reference proteome</keyword>
<evidence type="ECO:0000256" key="1">
    <source>
        <dbReference type="ARBA" id="ARBA00038473"/>
    </source>
</evidence>
<dbReference type="PANTHER" id="PTHR22935">
    <property type="entry name" value="PENICILLIN-BINDING PROTEIN"/>
    <property type="match status" value="1"/>
</dbReference>
<feature type="chain" id="PRO_5039949728" evidence="2">
    <location>
        <begin position="26"/>
        <end position="562"/>
    </location>
</feature>
<reference evidence="5" key="2">
    <citation type="submission" date="2025-08" db="UniProtKB">
        <authorList>
            <consortium name="RefSeq"/>
        </authorList>
    </citation>
    <scope>IDENTIFICATION</scope>
    <source>
        <strain evidence="5">S238N-H82</strain>
        <tissue evidence="5">Testes</tissue>
    </source>
</reference>
<comment type="similarity">
    <text evidence="1">Belongs to the beta-lactamase family.</text>
</comment>
<dbReference type="Proteomes" id="UP000001554">
    <property type="component" value="Chromosome 9"/>
</dbReference>
<reference evidence="4" key="1">
    <citation type="journal article" date="2020" name="Nat. Ecol. Evol.">
        <title>Deeply conserved synteny resolves early events in vertebrate evolution.</title>
        <authorList>
            <person name="Simakov O."/>
            <person name="Marletaz F."/>
            <person name="Yue J.X."/>
            <person name="O'Connell B."/>
            <person name="Jenkins J."/>
            <person name="Brandt A."/>
            <person name="Calef R."/>
            <person name="Tung C.H."/>
            <person name="Huang T.K."/>
            <person name="Schmutz J."/>
            <person name="Satoh N."/>
            <person name="Yu J.K."/>
            <person name="Putnam N.H."/>
            <person name="Green R.E."/>
            <person name="Rokhsar D.S."/>
        </authorList>
    </citation>
    <scope>NUCLEOTIDE SEQUENCE [LARGE SCALE GENOMIC DNA]</scope>
    <source>
        <strain evidence="4">S238N-H82</strain>
    </source>
</reference>
<keyword evidence="2" id="KW-0732">Signal</keyword>
<dbReference type="GeneID" id="118422896"/>
<name>A0A9J7LPT3_BRAFL</name>
<dbReference type="Pfam" id="PF00144">
    <property type="entry name" value="Beta-lactamase"/>
    <property type="match status" value="1"/>
</dbReference>
<dbReference type="InterPro" id="IPR051478">
    <property type="entry name" value="Beta-lactamase-like_AB/R"/>
</dbReference>
<evidence type="ECO:0000259" key="3">
    <source>
        <dbReference type="Pfam" id="PF00144"/>
    </source>
</evidence>
<dbReference type="PANTHER" id="PTHR22935:SF95">
    <property type="entry name" value="BETA-LACTAMASE-LIKE 1-RELATED"/>
    <property type="match status" value="1"/>
</dbReference>
<dbReference type="SUPFAM" id="SSF56601">
    <property type="entry name" value="beta-lactamase/transpeptidase-like"/>
    <property type="match status" value="1"/>
</dbReference>
<dbReference type="OrthoDB" id="5946976at2759"/>